<comment type="subcellular location">
    <subcellularLocation>
        <location evidence="1">Bacterial flagellum basal body</location>
    </subcellularLocation>
    <subcellularLocation>
        <location evidence="2">Cell membrane</location>
        <topology evidence="2">Peripheral membrane protein</topology>
    </subcellularLocation>
</comment>
<sequence>MDKLEQLGLSVYDFDRPDKFSFENLRSLDSLLSGFARNFATDLSGLLRMPAEVEVKKVEQVPFASEYLEKRERDEHIYAVTNLGDKEQIILQLDVGFLLAVHSKQCGGVFEKIEKVKKNITDFEKITVEHLVENYMYPPLREAFKNVWDFRYIIDRIETDPQYAKITLPQDMVALITLDVRVRTEHTQVQIVIPFLSIEQFIESLSTDNVLKNRKIETPPEQIFYLNDHLLQIERNFEVEMGVLNLPVNQLLTLDKDDVLVLNEVSKPMVCHFGGQKKFVGKIGAKDGKAAVKILGIVKDVEGKEEKIKKIKDSNSTVEDSAIEIKEG</sequence>
<evidence type="ECO:0000256" key="9">
    <source>
        <dbReference type="ARBA" id="ARBA00023143"/>
    </source>
</evidence>
<evidence type="ECO:0000313" key="12">
    <source>
        <dbReference type="Proteomes" id="UP001269400"/>
    </source>
</evidence>
<evidence type="ECO:0000256" key="2">
    <source>
        <dbReference type="ARBA" id="ARBA00004202"/>
    </source>
</evidence>
<dbReference type="Pfam" id="PF01052">
    <property type="entry name" value="FliMN_C"/>
    <property type="match status" value="1"/>
</dbReference>
<organism evidence="11 12">
    <name type="scientific">Priestia aryabhattai</name>
    <name type="common">Bacillus aryabhattai</name>
    <dbReference type="NCBI Taxonomy" id="412384"/>
    <lineage>
        <taxon>Bacteria</taxon>
        <taxon>Bacillati</taxon>
        <taxon>Bacillota</taxon>
        <taxon>Bacilli</taxon>
        <taxon>Bacillales</taxon>
        <taxon>Bacillaceae</taxon>
        <taxon>Priestia</taxon>
    </lineage>
</organism>
<dbReference type="RefSeq" id="WP_316911007.1">
    <property type="nucleotide sequence ID" value="NZ_JAPTGD010000002.1"/>
</dbReference>
<dbReference type="GO" id="GO:0050918">
    <property type="term" value="P:positive chemotaxis"/>
    <property type="evidence" value="ECO:0007669"/>
    <property type="project" value="TreeGrafter"/>
</dbReference>
<reference evidence="11" key="1">
    <citation type="journal article" date="2022" name="J Environ Chem Eng">
        <title>Biodegradation of petroleum oil using a constructed nonpathogenic and heavy metal-tolerant bacterial consortium isolated from marine sponges.</title>
        <authorList>
            <person name="Dechsakulwatana C."/>
            <person name="Rungsihiranrut A."/>
            <person name="Muangchinda C."/>
            <person name="Ningthoujam R."/>
            <person name="Klankeo P."/>
            <person name="Pinyakong O."/>
        </authorList>
    </citation>
    <scope>NUCLEOTIDE SEQUENCE</scope>
    <source>
        <strain evidence="11">TL01-2</strain>
    </source>
</reference>
<dbReference type="AlphaFoldDB" id="A0AAX6ND19"/>
<keyword evidence="8" id="KW-0472">Membrane</keyword>
<dbReference type="PANTHER" id="PTHR30034:SF6">
    <property type="entry name" value="YOP PROTEINS TRANSLOCATION PROTEIN Q"/>
    <property type="match status" value="1"/>
</dbReference>
<name>A0AAX6ND19_PRIAR</name>
<dbReference type="Gene3D" id="3.40.1550.10">
    <property type="entry name" value="CheC-like"/>
    <property type="match status" value="1"/>
</dbReference>
<comment type="caution">
    <text evidence="11">The sequence shown here is derived from an EMBL/GenBank/DDBJ whole genome shotgun (WGS) entry which is preliminary data.</text>
</comment>
<dbReference type="InterPro" id="IPR001543">
    <property type="entry name" value="FliN-like_C"/>
</dbReference>
<dbReference type="Gene3D" id="2.30.330.10">
    <property type="entry name" value="SpoA-like"/>
    <property type="match status" value="1"/>
</dbReference>
<dbReference type="InterPro" id="IPR036429">
    <property type="entry name" value="SpoA-like_sf"/>
</dbReference>
<dbReference type="GO" id="GO:0071978">
    <property type="term" value="P:bacterial-type flagellum-dependent swarming motility"/>
    <property type="evidence" value="ECO:0007669"/>
    <property type="project" value="TreeGrafter"/>
</dbReference>
<dbReference type="GO" id="GO:0003774">
    <property type="term" value="F:cytoskeletal motor activity"/>
    <property type="evidence" value="ECO:0007669"/>
    <property type="project" value="InterPro"/>
</dbReference>
<gene>
    <name evidence="11" type="ORF">O0Q50_21660</name>
</gene>
<keyword evidence="9" id="KW-0975">Bacterial flagellum</keyword>
<dbReference type="EMBL" id="JAPTGD010000002">
    <property type="protein sequence ID" value="MDU9693788.1"/>
    <property type="molecule type" value="Genomic_DNA"/>
</dbReference>
<protein>
    <recommendedName>
        <fullName evidence="4">Flagellar motor switch protein FliM</fullName>
    </recommendedName>
</protein>
<dbReference type="Proteomes" id="UP001269400">
    <property type="component" value="Unassembled WGS sequence"/>
</dbReference>
<evidence type="ECO:0000256" key="4">
    <source>
        <dbReference type="ARBA" id="ARBA00021898"/>
    </source>
</evidence>
<keyword evidence="11" id="KW-0969">Cilium</keyword>
<evidence type="ECO:0000313" key="11">
    <source>
        <dbReference type="EMBL" id="MDU9693788.1"/>
    </source>
</evidence>
<proteinExistence type="inferred from homology"/>
<evidence type="ECO:0000256" key="8">
    <source>
        <dbReference type="ARBA" id="ARBA00023136"/>
    </source>
</evidence>
<evidence type="ECO:0000256" key="5">
    <source>
        <dbReference type="ARBA" id="ARBA00022475"/>
    </source>
</evidence>
<keyword evidence="11" id="KW-0966">Cell projection</keyword>
<keyword evidence="11" id="KW-0282">Flagellum</keyword>
<dbReference type="GO" id="GO:0009425">
    <property type="term" value="C:bacterial-type flagellum basal body"/>
    <property type="evidence" value="ECO:0007669"/>
    <property type="project" value="UniProtKB-SubCell"/>
</dbReference>
<dbReference type="SUPFAM" id="SSF101801">
    <property type="entry name" value="Surface presentation of antigens (SPOA)"/>
    <property type="match status" value="1"/>
</dbReference>
<keyword evidence="7" id="KW-0283">Flagellar rotation</keyword>
<evidence type="ECO:0000259" key="10">
    <source>
        <dbReference type="Pfam" id="PF01052"/>
    </source>
</evidence>
<dbReference type="Pfam" id="PF02154">
    <property type="entry name" value="FliM"/>
    <property type="match status" value="1"/>
</dbReference>
<dbReference type="GO" id="GO:0005886">
    <property type="term" value="C:plasma membrane"/>
    <property type="evidence" value="ECO:0007669"/>
    <property type="project" value="UniProtKB-SubCell"/>
</dbReference>
<dbReference type="CDD" id="cd17908">
    <property type="entry name" value="FliM"/>
    <property type="match status" value="1"/>
</dbReference>
<evidence type="ECO:0000256" key="1">
    <source>
        <dbReference type="ARBA" id="ARBA00004117"/>
    </source>
</evidence>
<accession>A0AAX6ND19</accession>
<keyword evidence="6" id="KW-0145">Chemotaxis</keyword>
<comment type="similarity">
    <text evidence="3">Belongs to the FliM family.</text>
</comment>
<dbReference type="InterPro" id="IPR001689">
    <property type="entry name" value="Flag_FliM"/>
</dbReference>
<dbReference type="InterPro" id="IPR028976">
    <property type="entry name" value="CheC-like_sf"/>
</dbReference>
<reference evidence="11" key="2">
    <citation type="submission" date="2022-12" db="EMBL/GenBank/DDBJ databases">
        <authorList>
            <person name="Dechsakulwatana C."/>
            <person name="Rungsihiranrut A."/>
            <person name="Muangchinda C."/>
            <person name="Ningthoujam R."/>
            <person name="Klankeo P."/>
            <person name="Pinyakong O."/>
        </authorList>
    </citation>
    <scope>NUCLEOTIDE SEQUENCE</scope>
    <source>
        <strain evidence="11">TL01-2</strain>
    </source>
</reference>
<evidence type="ECO:0000256" key="6">
    <source>
        <dbReference type="ARBA" id="ARBA00022500"/>
    </source>
</evidence>
<keyword evidence="5" id="KW-1003">Cell membrane</keyword>
<dbReference type="PANTHER" id="PTHR30034">
    <property type="entry name" value="FLAGELLAR MOTOR SWITCH PROTEIN FLIM"/>
    <property type="match status" value="1"/>
</dbReference>
<evidence type="ECO:0000256" key="7">
    <source>
        <dbReference type="ARBA" id="ARBA00022779"/>
    </source>
</evidence>
<feature type="domain" description="Flagellar motor switch protein FliN-like C-terminal" evidence="10">
    <location>
        <begin position="229"/>
        <end position="298"/>
    </location>
</feature>
<evidence type="ECO:0000256" key="3">
    <source>
        <dbReference type="ARBA" id="ARBA00011049"/>
    </source>
</evidence>